<dbReference type="GO" id="GO:1902201">
    <property type="term" value="P:negative regulation of bacterial-type flagellum-dependent cell motility"/>
    <property type="evidence" value="ECO:0007669"/>
    <property type="project" value="TreeGrafter"/>
</dbReference>
<keyword evidence="6" id="KW-1185">Reference proteome</keyword>
<evidence type="ECO:0000256" key="3">
    <source>
        <dbReference type="ARBA" id="ARBA00034247"/>
    </source>
</evidence>
<dbReference type="Proteomes" id="UP001069090">
    <property type="component" value="Unassembled WGS sequence"/>
</dbReference>
<dbReference type="PANTHER" id="PTHR45138:SF9">
    <property type="entry name" value="DIGUANYLATE CYCLASE DGCM-RELATED"/>
    <property type="match status" value="1"/>
</dbReference>
<dbReference type="InterPro" id="IPR029787">
    <property type="entry name" value="Nucleotide_cyclase"/>
</dbReference>
<organism evidence="5 6">
    <name type="scientific">Dasania phycosphaerae</name>
    <dbReference type="NCBI Taxonomy" id="2950436"/>
    <lineage>
        <taxon>Bacteria</taxon>
        <taxon>Pseudomonadati</taxon>
        <taxon>Pseudomonadota</taxon>
        <taxon>Gammaproteobacteria</taxon>
        <taxon>Cellvibrionales</taxon>
        <taxon>Spongiibacteraceae</taxon>
        <taxon>Dasania</taxon>
    </lineage>
</organism>
<name>A0A9J6RRV9_9GAMM</name>
<evidence type="ECO:0000313" key="6">
    <source>
        <dbReference type="Proteomes" id="UP001069090"/>
    </source>
</evidence>
<dbReference type="GO" id="GO:0005886">
    <property type="term" value="C:plasma membrane"/>
    <property type="evidence" value="ECO:0007669"/>
    <property type="project" value="TreeGrafter"/>
</dbReference>
<protein>
    <recommendedName>
        <fullName evidence="2">diguanylate cyclase</fullName>
        <ecNumber evidence="2">2.7.7.65</ecNumber>
    </recommendedName>
</protein>
<dbReference type="EC" id="2.7.7.65" evidence="2"/>
<dbReference type="Gene3D" id="3.30.70.270">
    <property type="match status" value="1"/>
</dbReference>
<evidence type="ECO:0000259" key="4">
    <source>
        <dbReference type="PROSITE" id="PS50887"/>
    </source>
</evidence>
<dbReference type="SMART" id="SM00267">
    <property type="entry name" value="GGDEF"/>
    <property type="match status" value="1"/>
</dbReference>
<sequence length="309" mass="34919">MANTLHSHSDEQTAESFIFEEPASPSYRQQGQGHDALSSQDLQLHISQLLQTSLELEKVLHLFHSELQQHLAIDSLGYRNEEHSIVLNYGNSRPHSCHYSLQINSSQQGDLILTRSKAFSSRELNFIEGLIGSLVCPIRNALLYQQAISAALKDSLTQIGNRAALETALEREVSLAKRHQHPFSLLVLDIDHFKQINDRYGHSAGDMVLKELARSLSLCCRETDNCYRFGGEEFVLLLNQTDSEGCQRIAERIRHCIEESVFTIDELIIKTTISIGTATLQAQDKTFELFDRADKALYLAKQQGRNRVI</sequence>
<dbReference type="InterPro" id="IPR050469">
    <property type="entry name" value="Diguanylate_Cyclase"/>
</dbReference>
<dbReference type="AlphaFoldDB" id="A0A9J6RRV9"/>
<dbReference type="PROSITE" id="PS50887">
    <property type="entry name" value="GGDEF"/>
    <property type="match status" value="1"/>
</dbReference>
<dbReference type="FunFam" id="3.30.70.270:FF:000001">
    <property type="entry name" value="Diguanylate cyclase domain protein"/>
    <property type="match status" value="1"/>
</dbReference>
<dbReference type="NCBIfam" id="TIGR00254">
    <property type="entry name" value="GGDEF"/>
    <property type="match status" value="1"/>
</dbReference>
<dbReference type="PANTHER" id="PTHR45138">
    <property type="entry name" value="REGULATORY COMPONENTS OF SENSORY TRANSDUCTION SYSTEM"/>
    <property type="match status" value="1"/>
</dbReference>
<evidence type="ECO:0000256" key="1">
    <source>
        <dbReference type="ARBA" id="ARBA00001946"/>
    </source>
</evidence>
<reference evidence="5 6" key="1">
    <citation type="submission" date="2022-12" db="EMBL/GenBank/DDBJ databases">
        <title>Dasania phycosphaerae sp. nov., isolated from particulate material of the south coast of Korea.</title>
        <authorList>
            <person name="Jiang Y."/>
        </authorList>
    </citation>
    <scope>NUCLEOTIDE SEQUENCE [LARGE SCALE GENOMIC DNA]</scope>
    <source>
        <strain evidence="5 6">GY-19</strain>
    </source>
</reference>
<dbReference type="InterPro" id="IPR000160">
    <property type="entry name" value="GGDEF_dom"/>
</dbReference>
<dbReference type="Pfam" id="PF00990">
    <property type="entry name" value="GGDEF"/>
    <property type="match status" value="1"/>
</dbReference>
<dbReference type="InterPro" id="IPR043128">
    <property type="entry name" value="Rev_trsase/Diguanyl_cyclase"/>
</dbReference>
<evidence type="ECO:0000256" key="2">
    <source>
        <dbReference type="ARBA" id="ARBA00012528"/>
    </source>
</evidence>
<feature type="domain" description="GGDEF" evidence="4">
    <location>
        <begin position="181"/>
        <end position="309"/>
    </location>
</feature>
<proteinExistence type="predicted"/>
<dbReference type="GO" id="GO:0043709">
    <property type="term" value="P:cell adhesion involved in single-species biofilm formation"/>
    <property type="evidence" value="ECO:0007669"/>
    <property type="project" value="TreeGrafter"/>
</dbReference>
<comment type="cofactor">
    <cofactor evidence="1">
        <name>Mg(2+)</name>
        <dbReference type="ChEBI" id="CHEBI:18420"/>
    </cofactor>
</comment>
<comment type="catalytic activity">
    <reaction evidence="3">
        <text>2 GTP = 3',3'-c-di-GMP + 2 diphosphate</text>
        <dbReference type="Rhea" id="RHEA:24898"/>
        <dbReference type="ChEBI" id="CHEBI:33019"/>
        <dbReference type="ChEBI" id="CHEBI:37565"/>
        <dbReference type="ChEBI" id="CHEBI:58805"/>
        <dbReference type="EC" id="2.7.7.65"/>
    </reaction>
</comment>
<dbReference type="RefSeq" id="WP_258332854.1">
    <property type="nucleotide sequence ID" value="NZ_JAPTGG010000018.1"/>
</dbReference>
<comment type="caution">
    <text evidence="5">The sequence shown here is derived from an EMBL/GenBank/DDBJ whole genome shotgun (WGS) entry which is preliminary data.</text>
</comment>
<dbReference type="CDD" id="cd01949">
    <property type="entry name" value="GGDEF"/>
    <property type="match status" value="1"/>
</dbReference>
<accession>A0A9J6RRV9</accession>
<dbReference type="EMBL" id="JAPTGG010000018">
    <property type="protein sequence ID" value="MCZ0866904.1"/>
    <property type="molecule type" value="Genomic_DNA"/>
</dbReference>
<evidence type="ECO:0000313" key="5">
    <source>
        <dbReference type="EMBL" id="MCZ0866904.1"/>
    </source>
</evidence>
<gene>
    <name evidence="5" type="ORF">O0V09_16990</name>
</gene>
<dbReference type="SUPFAM" id="SSF55073">
    <property type="entry name" value="Nucleotide cyclase"/>
    <property type="match status" value="1"/>
</dbReference>
<dbReference type="GO" id="GO:0052621">
    <property type="term" value="F:diguanylate cyclase activity"/>
    <property type="evidence" value="ECO:0007669"/>
    <property type="project" value="UniProtKB-EC"/>
</dbReference>